<dbReference type="NCBIfam" id="TIGR01587">
    <property type="entry name" value="cas3_core"/>
    <property type="match status" value="1"/>
</dbReference>
<dbReference type="Pfam" id="PF18019">
    <property type="entry name" value="Cas3_HD"/>
    <property type="match status" value="1"/>
</dbReference>
<dbReference type="GO" id="GO:0046872">
    <property type="term" value="F:metal ion binding"/>
    <property type="evidence" value="ECO:0007669"/>
    <property type="project" value="UniProtKB-KW"/>
</dbReference>
<comment type="similarity">
    <text evidence="1">In the N-terminal section; belongs to the CRISPR-associated nuclease Cas3-HD family.</text>
</comment>
<gene>
    <name evidence="12" type="ORF">TPAS_1155</name>
</gene>
<dbReference type="GO" id="GO:0016787">
    <property type="term" value="F:hydrolase activity"/>
    <property type="evidence" value="ECO:0007669"/>
    <property type="project" value="UniProtKB-KW"/>
</dbReference>
<reference evidence="13" key="1">
    <citation type="submission" date="2016-04" db="EMBL/GenBank/DDBJ databases">
        <authorList>
            <person name="Strepis N."/>
        </authorList>
    </citation>
    <scope>NUCLEOTIDE SEQUENCE [LARGE SCALE GENOMIC DNA]</scope>
</reference>
<dbReference type="Proteomes" id="UP000195985">
    <property type="component" value="Unassembled WGS sequence"/>
</dbReference>
<dbReference type="SUPFAM" id="SSF52540">
    <property type="entry name" value="P-loop containing nucleoside triphosphate hydrolases"/>
    <property type="match status" value="1"/>
</dbReference>
<proteinExistence type="inferred from homology"/>
<feature type="domain" description="Helicase C-terminal" evidence="10">
    <location>
        <begin position="505"/>
        <end position="663"/>
    </location>
</feature>
<dbReference type="GO" id="GO:0003676">
    <property type="term" value="F:nucleic acid binding"/>
    <property type="evidence" value="ECO:0007669"/>
    <property type="project" value="InterPro"/>
</dbReference>
<dbReference type="GO" id="GO:0051607">
    <property type="term" value="P:defense response to virus"/>
    <property type="evidence" value="ECO:0007669"/>
    <property type="project" value="UniProtKB-KW"/>
</dbReference>
<evidence type="ECO:0000259" key="11">
    <source>
        <dbReference type="PROSITE" id="PS51643"/>
    </source>
</evidence>
<dbReference type="STRING" id="43064.SAMN04488086_101349"/>
<evidence type="ECO:0000256" key="5">
    <source>
        <dbReference type="ARBA" id="ARBA00022741"/>
    </source>
</evidence>
<dbReference type="GO" id="GO:0004518">
    <property type="term" value="F:nuclease activity"/>
    <property type="evidence" value="ECO:0007669"/>
    <property type="project" value="UniProtKB-KW"/>
</dbReference>
<dbReference type="InterPro" id="IPR011545">
    <property type="entry name" value="DEAD/DEAH_box_helicase_dom"/>
</dbReference>
<dbReference type="SUPFAM" id="SSF109604">
    <property type="entry name" value="HD-domain/PDEase-like"/>
    <property type="match status" value="1"/>
</dbReference>
<dbReference type="Pfam" id="PF22590">
    <property type="entry name" value="Cas3-like_C_2"/>
    <property type="match status" value="1"/>
</dbReference>
<keyword evidence="8" id="KW-0067">ATP-binding</keyword>
<sequence>MIIAHRESNTDGKKQSLSEHLFSVAEYCEETGAHIELSNFMYLVGILHDLGKADRRFQHYINNGTKDRVNHSSAGGKYLVNVLGKSPIKRSQKVMNEIIQYIVFSHHGLFDVVNFECDYIMERRITYDKTEEYHFEEDVIPFVNQLKEDIFKQKGKTLEDFYSDALMEFEAIDSKILKLCNQKNKKLLKNAYAYYLHCIVRLGLSILKEGDIYDSANVFEDDRTKKIDETEKEDFFKRSLQEVENIARQFSESENPSELNKNRVFLSEQLRVAGIQNNYGIYKLEMPTGSGKTHASLRYAINNACSHNKKRIFYITAFLSVLEQNAAVIKKTLSDSDYILEHHSNIISERDTNSDEESSTLDYRQKQYLIDSWNSPVVLTTMVQFFQTMFKDKSSNIRRFHQFIDGIIIIDEVQSLPVNVLYHFNLMMNFMSTIMKTNIVLCTATQPTLDYSELDYPIEYTQNSNFNADLAILDETMKKSFARVDAYNLIGKNQQTLNTSELIYKINYDLSNYKSVLIILNTKKAVLTLYEELKKVSKSKIFYLTTNLCAAHRIKIINEIKDYTEKITLKEVTDPEKIIVVSTQLVESGVDFDFNVVYRSLSGVDSLIQAAGRCNRNGKLSRGLFKIFKYEEENLKSLKEIEEARNASLYAMNQLNITDNDQIFHLEELQELYYEKHYANQTSLMGYNTNGTNLIELLGYNKEARDSCNELNNSLFIAQSFLTAGKSFDLIKQETVTVIVPYFFSDTHSDVLDYIEELHESIQKYEFNNVKKVLKKLQPYTIQVYDIGKMKDYVEELMDGSINILLKEYYDEKIGLNISALQLLLP</sequence>
<feature type="domain" description="HD Cas3-type" evidence="11">
    <location>
        <begin position="10"/>
        <end position="213"/>
    </location>
</feature>
<evidence type="ECO:0000256" key="3">
    <source>
        <dbReference type="ARBA" id="ARBA00022722"/>
    </source>
</evidence>
<dbReference type="CDD" id="cd17930">
    <property type="entry name" value="DEXHc_cas3"/>
    <property type="match status" value="1"/>
</dbReference>
<dbReference type="Gene3D" id="3.40.50.300">
    <property type="entry name" value="P-loop containing nucleotide triphosphate hydrolases"/>
    <property type="match status" value="2"/>
</dbReference>
<dbReference type="RefSeq" id="WP_177208501.1">
    <property type="nucleotide sequence ID" value="NZ_FONM01000001.1"/>
</dbReference>
<evidence type="ECO:0000256" key="1">
    <source>
        <dbReference type="ARBA" id="ARBA00006847"/>
    </source>
</evidence>
<evidence type="ECO:0000256" key="9">
    <source>
        <dbReference type="ARBA" id="ARBA00023118"/>
    </source>
</evidence>
<dbReference type="CDD" id="cd09641">
    <property type="entry name" value="Cas3''_I"/>
    <property type="match status" value="1"/>
</dbReference>
<evidence type="ECO:0000256" key="4">
    <source>
        <dbReference type="ARBA" id="ARBA00022723"/>
    </source>
</evidence>
<dbReference type="SMART" id="SM00490">
    <property type="entry name" value="HELICc"/>
    <property type="match status" value="1"/>
</dbReference>
<dbReference type="InterPro" id="IPR006474">
    <property type="entry name" value="Helicase_Cas3_CRISPR-ass_core"/>
</dbReference>
<dbReference type="InterPro" id="IPR054712">
    <property type="entry name" value="Cas3-like_dom"/>
</dbReference>
<dbReference type="InterPro" id="IPR006483">
    <property type="entry name" value="CRISPR-assoc_Cas3_HD"/>
</dbReference>
<keyword evidence="3" id="KW-0540">Nuclease</keyword>
<evidence type="ECO:0000256" key="6">
    <source>
        <dbReference type="ARBA" id="ARBA00022801"/>
    </source>
</evidence>
<name>A0A1W1IF14_9LACT</name>
<dbReference type="Gene3D" id="1.10.3210.30">
    <property type="match status" value="1"/>
</dbReference>
<dbReference type="GO" id="GO:0004386">
    <property type="term" value="F:helicase activity"/>
    <property type="evidence" value="ECO:0007669"/>
    <property type="project" value="UniProtKB-KW"/>
</dbReference>
<dbReference type="Pfam" id="PF00270">
    <property type="entry name" value="DEAD"/>
    <property type="match status" value="1"/>
</dbReference>
<dbReference type="GO" id="GO:0005524">
    <property type="term" value="F:ATP binding"/>
    <property type="evidence" value="ECO:0007669"/>
    <property type="project" value="UniProtKB-KW"/>
</dbReference>
<comment type="similarity">
    <text evidence="2">In the central section; belongs to the CRISPR-associated helicase Cas3 family.</text>
</comment>
<evidence type="ECO:0000256" key="2">
    <source>
        <dbReference type="ARBA" id="ARBA00009046"/>
    </source>
</evidence>
<dbReference type="AlphaFoldDB" id="A0A1W1IF14"/>
<evidence type="ECO:0000256" key="7">
    <source>
        <dbReference type="ARBA" id="ARBA00022806"/>
    </source>
</evidence>
<keyword evidence="9" id="KW-0051">Antiviral defense</keyword>
<evidence type="ECO:0000256" key="8">
    <source>
        <dbReference type="ARBA" id="ARBA00022840"/>
    </source>
</evidence>
<dbReference type="PROSITE" id="PS51643">
    <property type="entry name" value="HD_CAS3"/>
    <property type="match status" value="1"/>
</dbReference>
<keyword evidence="4" id="KW-0479">Metal-binding</keyword>
<keyword evidence="7 12" id="KW-0347">Helicase</keyword>
<keyword evidence="13" id="KW-1185">Reference proteome</keyword>
<evidence type="ECO:0000313" key="13">
    <source>
        <dbReference type="Proteomes" id="UP000195985"/>
    </source>
</evidence>
<keyword evidence="6" id="KW-0378">Hydrolase</keyword>
<dbReference type="NCBIfam" id="TIGR01596">
    <property type="entry name" value="cas3_HD"/>
    <property type="match status" value="1"/>
</dbReference>
<dbReference type="EMBL" id="FWEY01000002">
    <property type="protein sequence ID" value="SLM51479.1"/>
    <property type="molecule type" value="Genomic_DNA"/>
</dbReference>
<dbReference type="PROSITE" id="PS51194">
    <property type="entry name" value="HELICASE_CTER"/>
    <property type="match status" value="1"/>
</dbReference>
<protein>
    <submittedName>
        <fullName evidence="12">Dead/deah box helicase</fullName>
    </submittedName>
</protein>
<organism evidence="12 13">
    <name type="scientific">Trichococcus pasteurii</name>
    <dbReference type="NCBI Taxonomy" id="43064"/>
    <lineage>
        <taxon>Bacteria</taxon>
        <taxon>Bacillati</taxon>
        <taxon>Bacillota</taxon>
        <taxon>Bacilli</taxon>
        <taxon>Lactobacillales</taxon>
        <taxon>Carnobacteriaceae</taxon>
        <taxon>Trichococcus</taxon>
    </lineage>
</organism>
<dbReference type="InterPro" id="IPR027417">
    <property type="entry name" value="P-loop_NTPase"/>
</dbReference>
<accession>A0A1W1IF14</accession>
<dbReference type="InterPro" id="IPR038257">
    <property type="entry name" value="CRISPR-assoc_Cas3_HD_sf"/>
</dbReference>
<evidence type="ECO:0000313" key="12">
    <source>
        <dbReference type="EMBL" id="SLM51479.1"/>
    </source>
</evidence>
<keyword evidence="5" id="KW-0547">Nucleotide-binding</keyword>
<evidence type="ECO:0000259" key="10">
    <source>
        <dbReference type="PROSITE" id="PS51194"/>
    </source>
</evidence>
<dbReference type="InterPro" id="IPR001650">
    <property type="entry name" value="Helicase_C-like"/>
</dbReference>